<protein>
    <submittedName>
        <fullName evidence="1">Uncharacterized protein</fullName>
    </submittedName>
</protein>
<gene>
    <name evidence="1" type="ORF">PUN28_003346</name>
</gene>
<dbReference type="AlphaFoldDB" id="A0AAW2GK37"/>
<evidence type="ECO:0000313" key="2">
    <source>
        <dbReference type="Proteomes" id="UP001430953"/>
    </source>
</evidence>
<evidence type="ECO:0000313" key="1">
    <source>
        <dbReference type="EMBL" id="KAL0128045.1"/>
    </source>
</evidence>
<reference evidence="1 2" key="1">
    <citation type="submission" date="2023-03" db="EMBL/GenBank/DDBJ databases">
        <title>High recombination rates correlate with genetic variation in Cardiocondyla obscurior ants.</title>
        <authorList>
            <person name="Errbii M."/>
        </authorList>
    </citation>
    <scope>NUCLEOTIDE SEQUENCE [LARGE SCALE GENOMIC DNA]</scope>
    <source>
        <strain evidence="1">Alpha-2009</strain>
        <tissue evidence="1">Whole body</tissue>
    </source>
</reference>
<dbReference type="Proteomes" id="UP001430953">
    <property type="component" value="Unassembled WGS sequence"/>
</dbReference>
<organism evidence="1 2">
    <name type="scientific">Cardiocondyla obscurior</name>
    <dbReference type="NCBI Taxonomy" id="286306"/>
    <lineage>
        <taxon>Eukaryota</taxon>
        <taxon>Metazoa</taxon>
        <taxon>Ecdysozoa</taxon>
        <taxon>Arthropoda</taxon>
        <taxon>Hexapoda</taxon>
        <taxon>Insecta</taxon>
        <taxon>Pterygota</taxon>
        <taxon>Neoptera</taxon>
        <taxon>Endopterygota</taxon>
        <taxon>Hymenoptera</taxon>
        <taxon>Apocrita</taxon>
        <taxon>Aculeata</taxon>
        <taxon>Formicoidea</taxon>
        <taxon>Formicidae</taxon>
        <taxon>Myrmicinae</taxon>
        <taxon>Cardiocondyla</taxon>
    </lineage>
</organism>
<proteinExistence type="predicted"/>
<dbReference type="EMBL" id="JADYXP020000003">
    <property type="protein sequence ID" value="KAL0128045.1"/>
    <property type="molecule type" value="Genomic_DNA"/>
</dbReference>
<comment type="caution">
    <text evidence="1">The sequence shown here is derived from an EMBL/GenBank/DDBJ whole genome shotgun (WGS) entry which is preliminary data.</text>
</comment>
<sequence>MRSKVPLTYGRFATLTNQAKSPTNCSNFKSTQSRVHCTFDSARETATRRRPTARTAER</sequence>
<name>A0AAW2GK37_9HYME</name>
<accession>A0AAW2GK37</accession>
<keyword evidence="2" id="KW-1185">Reference proteome</keyword>